<reference evidence="2" key="1">
    <citation type="submission" date="2024-05" db="EMBL/GenBank/DDBJ databases">
        <title>Whole genome shotgun sequence of Streptomyces violascens NBRC 12920.</title>
        <authorList>
            <person name="Komaki H."/>
            <person name="Tamura T."/>
        </authorList>
    </citation>
    <scope>NUCLEOTIDE SEQUENCE</scope>
    <source>
        <strain evidence="2">NBRC 12920</strain>
    </source>
</reference>
<sequence>MERKQLVIIAATVFAWSVVMAALGQAAAIATAAPALGLTVQQVILAVRAHNASASGHRVVPVPDEEGAP</sequence>
<evidence type="ECO:0000313" key="2">
    <source>
        <dbReference type="EMBL" id="GHI41186.1"/>
    </source>
</evidence>
<gene>
    <name evidence="2" type="ORF">Sviol_55940</name>
</gene>
<dbReference type="Proteomes" id="UP001050808">
    <property type="component" value="Unassembled WGS sequence"/>
</dbReference>
<accession>A0ABQ3QV71</accession>
<evidence type="ECO:0000313" key="3">
    <source>
        <dbReference type="Proteomes" id="UP001050808"/>
    </source>
</evidence>
<feature type="chain" id="PRO_5045276600" description="Secreted protein" evidence="1">
    <location>
        <begin position="22"/>
        <end position="69"/>
    </location>
</feature>
<keyword evidence="3" id="KW-1185">Reference proteome</keyword>
<evidence type="ECO:0000256" key="1">
    <source>
        <dbReference type="SAM" id="SignalP"/>
    </source>
</evidence>
<dbReference type="EMBL" id="BNDY01000017">
    <property type="protein sequence ID" value="GHI41186.1"/>
    <property type="molecule type" value="Genomic_DNA"/>
</dbReference>
<protein>
    <recommendedName>
        <fullName evidence="4">Secreted protein</fullName>
    </recommendedName>
</protein>
<organism evidence="2 3">
    <name type="scientific">Streptomyces violascens</name>
    <dbReference type="NCBI Taxonomy" id="67381"/>
    <lineage>
        <taxon>Bacteria</taxon>
        <taxon>Bacillati</taxon>
        <taxon>Actinomycetota</taxon>
        <taxon>Actinomycetes</taxon>
        <taxon>Kitasatosporales</taxon>
        <taxon>Streptomycetaceae</taxon>
        <taxon>Streptomyces</taxon>
    </lineage>
</organism>
<keyword evidence="1" id="KW-0732">Signal</keyword>
<proteinExistence type="predicted"/>
<name>A0ABQ3QV71_9ACTN</name>
<evidence type="ECO:0008006" key="4">
    <source>
        <dbReference type="Google" id="ProtNLM"/>
    </source>
</evidence>
<comment type="caution">
    <text evidence="2">The sequence shown here is derived from an EMBL/GenBank/DDBJ whole genome shotgun (WGS) entry which is preliminary data.</text>
</comment>
<feature type="signal peptide" evidence="1">
    <location>
        <begin position="1"/>
        <end position="21"/>
    </location>
</feature>
<dbReference type="RefSeq" id="WP_226599559.1">
    <property type="nucleotide sequence ID" value="NZ_BNDY01000017.1"/>
</dbReference>